<dbReference type="Proteomes" id="UP001162880">
    <property type="component" value="Unassembled WGS sequence"/>
</dbReference>
<dbReference type="Gene3D" id="3.30.300.30">
    <property type="match status" value="1"/>
</dbReference>
<dbReference type="InterPro" id="IPR025110">
    <property type="entry name" value="AMP-bd_C"/>
</dbReference>
<evidence type="ECO:0000259" key="1">
    <source>
        <dbReference type="Pfam" id="PF00501"/>
    </source>
</evidence>
<reference evidence="3" key="1">
    <citation type="submission" date="2022-03" db="EMBL/GenBank/DDBJ databases">
        <title>Identification of a novel bacterium isolated from mangrove sediments.</title>
        <authorList>
            <person name="Pan X."/>
        </authorList>
    </citation>
    <scope>NUCLEOTIDE SEQUENCE</scope>
    <source>
        <strain evidence="3">B2580</strain>
    </source>
</reference>
<dbReference type="PANTHER" id="PTHR24096:SF323">
    <property type="entry name" value="BLR3536 PROTEIN"/>
    <property type="match status" value="1"/>
</dbReference>
<sequence>MAGVVLGDLPERNAARRGADHWAVRHGDAELSWGDLADAATRRARALQGLGVGQGDRVVLSMPNGNAFFEWTFAVWKLGATPTVVSHRLPAPEFTAILDLAEPRAAVVEDEALRASCRGLPVAFGRDHPDGSPLASLVAPSWKAMTSGGSTGRPKLIVDHHPSQLDDSVRGLGIPVDGVMLNAGPLYHNFPFAMSHSVMVHGNSVVGMERFDAGEFLRLVEAHKVQWTALVPTMMNRVARLPEQVRARYDISSLETLWHTAAPITPELKQFWIDWIGPEKVWEMYGGTEGFATTQLNGVEWLAHRGSVGRPTWSDVLVRGEDGAVLRPGEVGEIYMRRIGTGGGDRSYHYLGADSRRLPDGFESFGDYGWVDEDGYLYIADRRTDLIISGGRNLYPAEIEAALMAHPDVLEAIVIGLPDEDLGARVHAIVRLAEGAEAGPEDLLPFVRGRLVSYKVPRTIEFTEAPLRDEAGKARRSALRAERI</sequence>
<evidence type="ECO:0000313" key="3">
    <source>
        <dbReference type="EMBL" id="MCJ2178581.1"/>
    </source>
</evidence>
<evidence type="ECO:0000313" key="4">
    <source>
        <dbReference type="Proteomes" id="UP001162880"/>
    </source>
</evidence>
<dbReference type="InterPro" id="IPR045851">
    <property type="entry name" value="AMP-bd_C_sf"/>
</dbReference>
<dbReference type="InterPro" id="IPR042099">
    <property type="entry name" value="ANL_N_sf"/>
</dbReference>
<dbReference type="RefSeq" id="WP_243992748.1">
    <property type="nucleotide sequence ID" value="NZ_JALHLE010000009.1"/>
</dbReference>
<accession>A0ABT0B0J2</accession>
<dbReference type="Pfam" id="PF00501">
    <property type="entry name" value="AMP-binding"/>
    <property type="match status" value="1"/>
</dbReference>
<feature type="domain" description="AMP-binding enzyme C-terminal" evidence="2">
    <location>
        <begin position="398"/>
        <end position="465"/>
    </location>
</feature>
<gene>
    <name evidence="3" type="ORF">MTR64_08400</name>
</gene>
<dbReference type="EMBL" id="JALHLE010000009">
    <property type="protein sequence ID" value="MCJ2178581.1"/>
    <property type="molecule type" value="Genomic_DNA"/>
</dbReference>
<dbReference type="Gene3D" id="3.40.50.12780">
    <property type="entry name" value="N-terminal domain of ligase-like"/>
    <property type="match status" value="1"/>
</dbReference>
<keyword evidence="4" id="KW-1185">Reference proteome</keyword>
<feature type="domain" description="AMP-dependent synthetase/ligase" evidence="1">
    <location>
        <begin position="12"/>
        <end position="340"/>
    </location>
</feature>
<dbReference type="InterPro" id="IPR000873">
    <property type="entry name" value="AMP-dep_synth/lig_dom"/>
</dbReference>
<proteinExistence type="predicted"/>
<dbReference type="PANTHER" id="PTHR24096">
    <property type="entry name" value="LONG-CHAIN-FATTY-ACID--COA LIGASE"/>
    <property type="match status" value="1"/>
</dbReference>
<organism evidence="3 4">
    <name type="scientific">Novosphingobium album</name>
    <name type="common">ex Hu et al. 2023</name>
    <dbReference type="NCBI Taxonomy" id="2930093"/>
    <lineage>
        <taxon>Bacteria</taxon>
        <taxon>Pseudomonadati</taxon>
        <taxon>Pseudomonadota</taxon>
        <taxon>Alphaproteobacteria</taxon>
        <taxon>Sphingomonadales</taxon>
        <taxon>Sphingomonadaceae</taxon>
        <taxon>Novosphingobium</taxon>
    </lineage>
</organism>
<evidence type="ECO:0000259" key="2">
    <source>
        <dbReference type="Pfam" id="PF13193"/>
    </source>
</evidence>
<dbReference type="Pfam" id="PF13193">
    <property type="entry name" value="AMP-binding_C"/>
    <property type="match status" value="1"/>
</dbReference>
<protein>
    <submittedName>
        <fullName evidence="3">AMP-binding protein</fullName>
    </submittedName>
</protein>
<name>A0ABT0B0J2_9SPHN</name>
<comment type="caution">
    <text evidence="3">The sequence shown here is derived from an EMBL/GenBank/DDBJ whole genome shotgun (WGS) entry which is preliminary data.</text>
</comment>
<dbReference type="SUPFAM" id="SSF56801">
    <property type="entry name" value="Acetyl-CoA synthetase-like"/>
    <property type="match status" value="1"/>
</dbReference>